<organism evidence="2 3">
    <name type="scientific">Agromyces marinus</name>
    <dbReference type="NCBI Taxonomy" id="1389020"/>
    <lineage>
        <taxon>Bacteria</taxon>
        <taxon>Bacillati</taxon>
        <taxon>Actinomycetota</taxon>
        <taxon>Actinomycetes</taxon>
        <taxon>Micrococcales</taxon>
        <taxon>Microbacteriaceae</taxon>
        <taxon>Agromyces</taxon>
    </lineage>
</organism>
<feature type="region of interest" description="Disordered" evidence="1">
    <location>
        <begin position="1"/>
        <end position="20"/>
    </location>
</feature>
<accession>A0ABM8H2W1</accession>
<feature type="region of interest" description="Disordered" evidence="1">
    <location>
        <begin position="59"/>
        <end position="81"/>
    </location>
</feature>
<name>A0ABM8H2W1_9MICO</name>
<reference evidence="3" key="1">
    <citation type="journal article" date="2019" name="Int. J. Syst. Evol. Microbiol.">
        <title>The Global Catalogue of Microorganisms (GCM) 10K type strain sequencing project: providing services to taxonomists for standard genome sequencing and annotation.</title>
        <authorList>
            <consortium name="The Broad Institute Genomics Platform"/>
            <consortium name="The Broad Institute Genome Sequencing Center for Infectious Disease"/>
            <person name="Wu L."/>
            <person name="Ma J."/>
        </authorList>
    </citation>
    <scope>NUCLEOTIDE SEQUENCE [LARGE SCALE GENOMIC DNA]</scope>
    <source>
        <strain evidence="3">NBRC 109019</strain>
    </source>
</reference>
<sequence length="81" mass="7974">MRIAVIDSPTAASSESVRGGPINAHPDSVIAASATIPVAAMGRIGVRMEFPGEVVSAPTLPAGSDARPGAAPEARGGCPPK</sequence>
<proteinExistence type="predicted"/>
<gene>
    <name evidence="2" type="ORF">GCM10025870_21760</name>
</gene>
<evidence type="ECO:0000313" key="3">
    <source>
        <dbReference type="Proteomes" id="UP001321477"/>
    </source>
</evidence>
<evidence type="ECO:0000256" key="1">
    <source>
        <dbReference type="SAM" id="MobiDB-lite"/>
    </source>
</evidence>
<dbReference type="EMBL" id="AP027734">
    <property type="protein sequence ID" value="BDZ55103.1"/>
    <property type="molecule type" value="Genomic_DNA"/>
</dbReference>
<protein>
    <submittedName>
        <fullName evidence="2">Uncharacterized protein</fullName>
    </submittedName>
</protein>
<feature type="compositionally biased region" description="Low complexity" evidence="1">
    <location>
        <begin position="66"/>
        <end position="81"/>
    </location>
</feature>
<evidence type="ECO:0000313" key="2">
    <source>
        <dbReference type="EMBL" id="BDZ55103.1"/>
    </source>
</evidence>
<dbReference type="Proteomes" id="UP001321477">
    <property type="component" value="Chromosome"/>
</dbReference>
<keyword evidence="3" id="KW-1185">Reference proteome</keyword>